<dbReference type="SUPFAM" id="SSF58104">
    <property type="entry name" value="Methyl-accepting chemotaxis protein (MCP) signaling domain"/>
    <property type="match status" value="1"/>
</dbReference>
<evidence type="ECO:0000313" key="8">
    <source>
        <dbReference type="EMBL" id="RDU24852.1"/>
    </source>
</evidence>
<protein>
    <submittedName>
        <fullName evidence="8">Methyl-accepting chemotaxis protein</fullName>
    </submittedName>
</protein>
<dbReference type="Gene3D" id="1.10.287.950">
    <property type="entry name" value="Methyl-accepting chemotaxis protein"/>
    <property type="match status" value="1"/>
</dbReference>
<feature type="transmembrane region" description="Helical" evidence="5">
    <location>
        <begin position="64"/>
        <end position="85"/>
    </location>
</feature>
<evidence type="ECO:0000313" key="9">
    <source>
        <dbReference type="Proteomes" id="UP000255036"/>
    </source>
</evidence>
<keyword evidence="1 3" id="KW-0807">Transducer</keyword>
<keyword evidence="5" id="KW-1133">Transmembrane helix</keyword>
<dbReference type="PROSITE" id="PS50885">
    <property type="entry name" value="HAMP"/>
    <property type="match status" value="1"/>
</dbReference>
<evidence type="ECO:0000256" key="1">
    <source>
        <dbReference type="ARBA" id="ARBA00023224"/>
    </source>
</evidence>
<name>A0A371AZC6_9FIRM</name>
<evidence type="ECO:0000259" key="6">
    <source>
        <dbReference type="PROSITE" id="PS50111"/>
    </source>
</evidence>
<keyword evidence="5" id="KW-0472">Membrane</keyword>
<feature type="region of interest" description="Disordered" evidence="4">
    <location>
        <begin position="158"/>
        <end position="177"/>
    </location>
</feature>
<feature type="transmembrane region" description="Helical" evidence="5">
    <location>
        <begin position="265"/>
        <end position="290"/>
    </location>
</feature>
<accession>A0A371AZC6</accession>
<organism evidence="8 9">
    <name type="scientific">Anaerosacchariphilus polymeriproducens</name>
    <dbReference type="NCBI Taxonomy" id="1812858"/>
    <lineage>
        <taxon>Bacteria</taxon>
        <taxon>Bacillati</taxon>
        <taxon>Bacillota</taxon>
        <taxon>Clostridia</taxon>
        <taxon>Lachnospirales</taxon>
        <taxon>Lachnospiraceae</taxon>
        <taxon>Anaerosacchariphilus</taxon>
    </lineage>
</organism>
<keyword evidence="9" id="KW-1185">Reference proteome</keyword>
<dbReference type="Proteomes" id="UP000255036">
    <property type="component" value="Unassembled WGS sequence"/>
</dbReference>
<dbReference type="InterPro" id="IPR003660">
    <property type="entry name" value="HAMP_dom"/>
</dbReference>
<dbReference type="SMART" id="SM00283">
    <property type="entry name" value="MA"/>
    <property type="match status" value="1"/>
</dbReference>
<dbReference type="AlphaFoldDB" id="A0A371AZC6"/>
<dbReference type="RefSeq" id="WP_115480599.1">
    <property type="nucleotide sequence ID" value="NZ_QRCT01000010.1"/>
</dbReference>
<evidence type="ECO:0000256" key="5">
    <source>
        <dbReference type="SAM" id="Phobius"/>
    </source>
</evidence>
<comment type="similarity">
    <text evidence="2">Belongs to the methyl-accepting chemotaxis (MCP) protein family.</text>
</comment>
<dbReference type="Pfam" id="PF00672">
    <property type="entry name" value="HAMP"/>
    <property type="match status" value="1"/>
</dbReference>
<dbReference type="Gene3D" id="6.10.340.10">
    <property type="match status" value="1"/>
</dbReference>
<dbReference type="InterPro" id="IPR004089">
    <property type="entry name" value="MCPsignal_dom"/>
</dbReference>
<evidence type="ECO:0000256" key="4">
    <source>
        <dbReference type="SAM" id="MobiDB-lite"/>
    </source>
</evidence>
<dbReference type="PROSITE" id="PS50111">
    <property type="entry name" value="CHEMOTAXIS_TRANSDUC_2"/>
    <property type="match status" value="1"/>
</dbReference>
<dbReference type="CDD" id="cd06225">
    <property type="entry name" value="HAMP"/>
    <property type="match status" value="1"/>
</dbReference>
<evidence type="ECO:0000256" key="2">
    <source>
        <dbReference type="ARBA" id="ARBA00029447"/>
    </source>
</evidence>
<keyword evidence="5" id="KW-0812">Transmembrane</keyword>
<sequence length="650" mass="71223">MKNSNSLTKAKSKKEEREKLKFEKKRKKEVRVKKKAVEGNIDKKFGKKDEGNFLSKSIGRKINFLFFGTFLTMMVLILVLTVNAISYMTQYRDLIGNLSKISDIKEQVETVPTSIISKAVEGVSLEESGLEDHLKLVKDNLASIESNVDLDKNAAEAAQKEMKEESAEDSIAESAAVNATDESDAAFKKNMSSKFLELKRLVETYQELGNAVVSSVTDGTITTKQLSDLSKMEKIGKSISSNILEFTDFQLVQSTKIAMDIQSNFVARISLMITIIVIVAIVGIISVYAVGKSITKPINRLKGGIAVIASGDLTGEAIQVQSNDEIRTLTDSFNNMSQSLKRIIKNVVETTSKIDASMKIVSQSIEENAKNNEVIAHAAEQMNTSIVLQNEESKETMDKVLKMDSISKQITNRAERIEKSAERSKKNAEDGNHNIVSYVEQLDDVNQVMNNVAAVAENLSERTKEMNAILHSISEIASQTNLLSLNASIEAARAGESGRGFAVVASEISKLAGDSESAAQKIGNIISEVQKEAADMSAKMQEGLTQLSHGNDMADRTKDSFNIIKEGTISVNNEIQEIIADIEHLSNIISEVTERVRSIDEASDVNVTVTGEISSSITEETANLEEITSTMMQLAELAHGLEIVVEEFTI</sequence>
<dbReference type="PANTHER" id="PTHR32089">
    <property type="entry name" value="METHYL-ACCEPTING CHEMOTAXIS PROTEIN MCPB"/>
    <property type="match status" value="1"/>
</dbReference>
<reference evidence="8 9" key="1">
    <citation type="submission" date="2018-07" db="EMBL/GenBank/DDBJ databases">
        <title>Anaerosacharophilus polymeroproducens gen. nov. sp. nov., an anaerobic bacterium isolated from salt field.</title>
        <authorList>
            <person name="Kim W."/>
            <person name="Yang S.-H."/>
            <person name="Oh J."/>
            <person name="Lee J.-H."/>
            <person name="Kwon K.K."/>
        </authorList>
    </citation>
    <scope>NUCLEOTIDE SEQUENCE [LARGE SCALE GENOMIC DNA]</scope>
    <source>
        <strain evidence="8 9">MCWD5</strain>
    </source>
</reference>
<evidence type="ECO:0000259" key="7">
    <source>
        <dbReference type="PROSITE" id="PS50885"/>
    </source>
</evidence>
<feature type="domain" description="Methyl-accepting transducer" evidence="6">
    <location>
        <begin position="364"/>
        <end position="600"/>
    </location>
</feature>
<dbReference type="EMBL" id="QRCT01000010">
    <property type="protein sequence ID" value="RDU24852.1"/>
    <property type="molecule type" value="Genomic_DNA"/>
</dbReference>
<dbReference type="OrthoDB" id="9762005at2"/>
<feature type="domain" description="HAMP" evidence="7">
    <location>
        <begin position="292"/>
        <end position="345"/>
    </location>
</feature>
<dbReference type="SMART" id="SM00304">
    <property type="entry name" value="HAMP"/>
    <property type="match status" value="1"/>
</dbReference>
<dbReference type="PANTHER" id="PTHR32089:SF112">
    <property type="entry name" value="LYSOZYME-LIKE PROTEIN-RELATED"/>
    <property type="match status" value="1"/>
</dbReference>
<evidence type="ECO:0000256" key="3">
    <source>
        <dbReference type="PROSITE-ProRule" id="PRU00284"/>
    </source>
</evidence>
<dbReference type="Pfam" id="PF00015">
    <property type="entry name" value="MCPsignal"/>
    <property type="match status" value="1"/>
</dbReference>
<dbReference type="GO" id="GO:0007165">
    <property type="term" value="P:signal transduction"/>
    <property type="evidence" value="ECO:0007669"/>
    <property type="project" value="UniProtKB-KW"/>
</dbReference>
<comment type="caution">
    <text evidence="8">The sequence shown here is derived from an EMBL/GenBank/DDBJ whole genome shotgun (WGS) entry which is preliminary data.</text>
</comment>
<gene>
    <name evidence="8" type="ORF">DWV06_02425</name>
</gene>
<proteinExistence type="inferred from homology"/>
<dbReference type="GO" id="GO:0016020">
    <property type="term" value="C:membrane"/>
    <property type="evidence" value="ECO:0007669"/>
    <property type="project" value="InterPro"/>
</dbReference>
<feature type="region of interest" description="Disordered" evidence="4">
    <location>
        <begin position="1"/>
        <end position="27"/>
    </location>
</feature>